<protein>
    <recommendedName>
        <fullName evidence="1">F-box associated beta-propeller type 3 domain-containing protein</fullName>
    </recommendedName>
</protein>
<reference evidence="2" key="1">
    <citation type="submission" date="2023-02" db="EMBL/GenBank/DDBJ databases">
        <title>Genome of toxic invasive species Heracleum sosnowskyi carries increased number of genes despite the absence of recent whole-genome duplications.</title>
        <authorList>
            <person name="Schelkunov M."/>
            <person name="Shtratnikova V."/>
            <person name="Makarenko M."/>
            <person name="Klepikova A."/>
            <person name="Omelchenko D."/>
            <person name="Novikova G."/>
            <person name="Obukhova E."/>
            <person name="Bogdanov V."/>
            <person name="Penin A."/>
            <person name="Logacheva M."/>
        </authorList>
    </citation>
    <scope>NUCLEOTIDE SEQUENCE</scope>
    <source>
        <strain evidence="2">Hsosn_3</strain>
        <tissue evidence="2">Leaf</tissue>
    </source>
</reference>
<dbReference type="EMBL" id="JAUIZM010000008">
    <property type="protein sequence ID" value="KAK1367529.1"/>
    <property type="molecule type" value="Genomic_DNA"/>
</dbReference>
<dbReference type="PANTHER" id="PTHR31790">
    <property type="entry name" value="OS02G0783600 PROTEIN"/>
    <property type="match status" value="1"/>
</dbReference>
<dbReference type="InterPro" id="IPR013187">
    <property type="entry name" value="F-box-assoc_dom_typ3"/>
</dbReference>
<evidence type="ECO:0000259" key="1">
    <source>
        <dbReference type="Pfam" id="PF08268"/>
    </source>
</evidence>
<accession>A0AAD8HJP1</accession>
<dbReference type="AlphaFoldDB" id="A0AAD8HJP1"/>
<evidence type="ECO:0000313" key="2">
    <source>
        <dbReference type="EMBL" id="KAK1367529.1"/>
    </source>
</evidence>
<organism evidence="2 3">
    <name type="scientific">Heracleum sosnowskyi</name>
    <dbReference type="NCBI Taxonomy" id="360622"/>
    <lineage>
        <taxon>Eukaryota</taxon>
        <taxon>Viridiplantae</taxon>
        <taxon>Streptophyta</taxon>
        <taxon>Embryophyta</taxon>
        <taxon>Tracheophyta</taxon>
        <taxon>Spermatophyta</taxon>
        <taxon>Magnoliopsida</taxon>
        <taxon>eudicotyledons</taxon>
        <taxon>Gunneridae</taxon>
        <taxon>Pentapetalae</taxon>
        <taxon>asterids</taxon>
        <taxon>campanulids</taxon>
        <taxon>Apiales</taxon>
        <taxon>Apiaceae</taxon>
        <taxon>Apioideae</taxon>
        <taxon>apioid superclade</taxon>
        <taxon>Tordylieae</taxon>
        <taxon>Tordyliinae</taxon>
        <taxon>Heracleum</taxon>
    </lineage>
</organism>
<dbReference type="NCBIfam" id="TIGR01640">
    <property type="entry name" value="F_box_assoc_1"/>
    <property type="match status" value="1"/>
</dbReference>
<comment type="caution">
    <text evidence="2">The sequence shown here is derived from an EMBL/GenBank/DDBJ whole genome shotgun (WGS) entry which is preliminary data.</text>
</comment>
<sequence length="515" mass="59101">MYYVYVCCVYLRLELYLYIQFIYSITGERVLQYIFRFCTNREDMGDREACEECKLKCSFIHGHKKGPSPSVTTFHKILSGVHDFSKDLKKNPTDLFFQDLVLGSSIAFQTLREGGASTRKRETVFRPFSSNELSSISVVFLDLLYLRYNKSRNTALIADNSFDENGRKTVSLLRVLRVDAPPPHIHHIDKQFKVGHFKVRRHFSPPNFSEFSKNMVLAGSVNGIVCVTNEIDFAEAFVGLWNPSRKVWKAIELPRTKSWKNKSVGLGFDSETNDYKVICIVPVPHGGSWSKIQIYSNNQDMWAQCNLDGIVPFRPQETLHCKFVVNGVPYWLGHNWKLGDFQFFARVNPCTGLFQTFQFPQDVNPALVDLVKLRESVAALVKCPSKYASIISVDLYLMDEKCGSWMKLYCIGSFECDRMWIPQCPCTGEIVIFKSMHFGDNVTCFCNPDTGHVFHNTKIEEFDSSWFMSYSHVESPVCLSGMMQIGMEHRDKNKDLVSKKWASSLSNDFESVLHL</sequence>
<gene>
    <name evidence="2" type="ORF">POM88_033621</name>
</gene>
<dbReference type="InterPro" id="IPR052361">
    <property type="entry name" value="F-box_domain"/>
</dbReference>
<name>A0AAD8HJP1_9APIA</name>
<reference evidence="2" key="2">
    <citation type="submission" date="2023-05" db="EMBL/GenBank/DDBJ databases">
        <authorList>
            <person name="Schelkunov M.I."/>
        </authorList>
    </citation>
    <scope>NUCLEOTIDE SEQUENCE</scope>
    <source>
        <strain evidence="2">Hsosn_3</strain>
        <tissue evidence="2">Leaf</tissue>
    </source>
</reference>
<feature type="domain" description="F-box associated beta-propeller type 3" evidence="1">
    <location>
        <begin position="212"/>
        <end position="377"/>
    </location>
</feature>
<proteinExistence type="predicted"/>
<dbReference type="InterPro" id="IPR017451">
    <property type="entry name" value="F-box-assoc_interact_dom"/>
</dbReference>
<keyword evidence="3" id="KW-1185">Reference proteome</keyword>
<dbReference type="PANTHER" id="PTHR31790:SF609">
    <property type="entry name" value="F-BOX PROTEIN CPR30-LIKE"/>
    <property type="match status" value="1"/>
</dbReference>
<dbReference type="Proteomes" id="UP001237642">
    <property type="component" value="Unassembled WGS sequence"/>
</dbReference>
<dbReference type="Pfam" id="PF08268">
    <property type="entry name" value="FBA_3"/>
    <property type="match status" value="1"/>
</dbReference>
<evidence type="ECO:0000313" key="3">
    <source>
        <dbReference type="Proteomes" id="UP001237642"/>
    </source>
</evidence>